<dbReference type="InterPro" id="IPR011006">
    <property type="entry name" value="CheY-like_superfamily"/>
</dbReference>
<dbReference type="PANTHER" id="PTHR43214">
    <property type="entry name" value="TWO-COMPONENT RESPONSE REGULATOR"/>
    <property type="match status" value="1"/>
</dbReference>
<gene>
    <name evidence="8" type="ORF">FHR34_003809</name>
</gene>
<proteinExistence type="predicted"/>
<keyword evidence="3 8" id="KW-0238">DNA-binding</keyword>
<dbReference type="InterPro" id="IPR000792">
    <property type="entry name" value="Tscrpt_reg_LuxR_C"/>
</dbReference>
<dbReference type="CDD" id="cd06170">
    <property type="entry name" value="LuxR_C_like"/>
    <property type="match status" value="1"/>
</dbReference>
<dbReference type="GO" id="GO:0003677">
    <property type="term" value="F:DNA binding"/>
    <property type="evidence" value="ECO:0007669"/>
    <property type="project" value="UniProtKB-KW"/>
</dbReference>
<dbReference type="InterPro" id="IPR058245">
    <property type="entry name" value="NreC/VraR/RcsB-like_REC"/>
</dbReference>
<evidence type="ECO:0000313" key="8">
    <source>
        <dbReference type="EMBL" id="MBB4924816.1"/>
    </source>
</evidence>
<dbReference type="InterPro" id="IPR016032">
    <property type="entry name" value="Sig_transdc_resp-reg_C-effctor"/>
</dbReference>
<dbReference type="InterPro" id="IPR039420">
    <property type="entry name" value="WalR-like"/>
</dbReference>
<evidence type="ECO:0000313" key="9">
    <source>
        <dbReference type="Proteomes" id="UP000540506"/>
    </source>
</evidence>
<dbReference type="CDD" id="cd17535">
    <property type="entry name" value="REC_NarL-like"/>
    <property type="match status" value="1"/>
</dbReference>
<feature type="domain" description="HTH luxR-type" evidence="6">
    <location>
        <begin position="144"/>
        <end position="214"/>
    </location>
</feature>
<evidence type="ECO:0000259" key="6">
    <source>
        <dbReference type="PROSITE" id="PS50043"/>
    </source>
</evidence>
<evidence type="ECO:0000259" key="7">
    <source>
        <dbReference type="PROSITE" id="PS50110"/>
    </source>
</evidence>
<comment type="caution">
    <text evidence="8">The sequence shown here is derived from an EMBL/GenBank/DDBJ whole genome shotgun (WGS) entry which is preliminary data.</text>
</comment>
<reference evidence="8 9" key="1">
    <citation type="submission" date="2020-08" db="EMBL/GenBank/DDBJ databases">
        <title>Sequencing the genomes of 1000 actinobacteria strains.</title>
        <authorList>
            <person name="Klenk H.-P."/>
        </authorList>
    </citation>
    <scope>NUCLEOTIDE SEQUENCE [LARGE SCALE GENOMIC DNA]</scope>
    <source>
        <strain evidence="8 9">DSM 41654</strain>
    </source>
</reference>
<dbReference type="GO" id="GO:0000160">
    <property type="term" value="P:phosphorelay signal transduction system"/>
    <property type="evidence" value="ECO:0007669"/>
    <property type="project" value="InterPro"/>
</dbReference>
<dbReference type="SMART" id="SM00421">
    <property type="entry name" value="HTH_LUXR"/>
    <property type="match status" value="1"/>
</dbReference>
<feature type="domain" description="Response regulatory" evidence="7">
    <location>
        <begin position="2"/>
        <end position="122"/>
    </location>
</feature>
<organism evidence="8 9">
    <name type="scientific">Kitasatospora kifunensis</name>
    <name type="common">Streptomyces kifunensis</name>
    <dbReference type="NCBI Taxonomy" id="58351"/>
    <lineage>
        <taxon>Bacteria</taxon>
        <taxon>Bacillati</taxon>
        <taxon>Actinomycetota</taxon>
        <taxon>Actinomycetes</taxon>
        <taxon>Kitasatosporales</taxon>
        <taxon>Streptomycetaceae</taxon>
        <taxon>Kitasatospora</taxon>
    </lineage>
</organism>
<dbReference type="PRINTS" id="PR00038">
    <property type="entry name" value="HTHLUXR"/>
</dbReference>
<dbReference type="PROSITE" id="PS50110">
    <property type="entry name" value="RESPONSE_REGULATORY"/>
    <property type="match status" value="1"/>
</dbReference>
<keyword evidence="4" id="KW-0804">Transcription</keyword>
<evidence type="ECO:0000256" key="2">
    <source>
        <dbReference type="ARBA" id="ARBA00023015"/>
    </source>
</evidence>
<name>A0A7W7R3R3_KITKI</name>
<sequence>MRVVVAEDTAILRAGLVQLLEEEGHTVAAAVPDAEQLRVAVLEHRPDLVVSDIRMPPTHTDEGLRAVIELRTANPALAVLIFSQYVETQYASRLLAGGSAGVGYLLKERVLDAQDFIDALERVAAGGTALDPEVINQLMGASPTRNTVDELSPREREVLALMAQGRSNAAIATGLVVTERAVEKHVANIFLKLQLPVSSADHRRVLAVLRYLGA</sequence>
<evidence type="ECO:0000256" key="5">
    <source>
        <dbReference type="PROSITE-ProRule" id="PRU00169"/>
    </source>
</evidence>
<keyword evidence="9" id="KW-1185">Reference proteome</keyword>
<protein>
    <submittedName>
        <fullName evidence="8">DNA-binding NarL/FixJ family response regulator</fullName>
    </submittedName>
</protein>
<dbReference type="AlphaFoldDB" id="A0A7W7R3R3"/>
<dbReference type="GO" id="GO:0006355">
    <property type="term" value="P:regulation of DNA-templated transcription"/>
    <property type="evidence" value="ECO:0007669"/>
    <property type="project" value="InterPro"/>
</dbReference>
<dbReference type="SMART" id="SM00448">
    <property type="entry name" value="REC"/>
    <property type="match status" value="1"/>
</dbReference>
<dbReference type="PROSITE" id="PS50043">
    <property type="entry name" value="HTH_LUXR_2"/>
    <property type="match status" value="1"/>
</dbReference>
<dbReference type="InterPro" id="IPR001789">
    <property type="entry name" value="Sig_transdc_resp-reg_receiver"/>
</dbReference>
<keyword evidence="1 5" id="KW-0597">Phosphoprotein</keyword>
<keyword evidence="2" id="KW-0805">Transcription regulation</keyword>
<dbReference type="EMBL" id="JACHJV010000001">
    <property type="protein sequence ID" value="MBB4924816.1"/>
    <property type="molecule type" value="Genomic_DNA"/>
</dbReference>
<evidence type="ECO:0000256" key="4">
    <source>
        <dbReference type="ARBA" id="ARBA00023163"/>
    </source>
</evidence>
<accession>A0A7W7R3R3</accession>
<dbReference type="Proteomes" id="UP000540506">
    <property type="component" value="Unassembled WGS sequence"/>
</dbReference>
<dbReference type="PANTHER" id="PTHR43214:SF24">
    <property type="entry name" value="TRANSCRIPTIONAL REGULATORY PROTEIN NARL-RELATED"/>
    <property type="match status" value="1"/>
</dbReference>
<dbReference type="Pfam" id="PF00072">
    <property type="entry name" value="Response_reg"/>
    <property type="match status" value="1"/>
</dbReference>
<dbReference type="RefSeq" id="WP_184936695.1">
    <property type="nucleotide sequence ID" value="NZ_JACHJV010000001.1"/>
</dbReference>
<dbReference type="Pfam" id="PF00196">
    <property type="entry name" value="GerE"/>
    <property type="match status" value="1"/>
</dbReference>
<dbReference type="SUPFAM" id="SSF52172">
    <property type="entry name" value="CheY-like"/>
    <property type="match status" value="1"/>
</dbReference>
<dbReference type="Gene3D" id="3.40.50.2300">
    <property type="match status" value="1"/>
</dbReference>
<dbReference type="SUPFAM" id="SSF46894">
    <property type="entry name" value="C-terminal effector domain of the bipartite response regulators"/>
    <property type="match status" value="1"/>
</dbReference>
<evidence type="ECO:0000256" key="1">
    <source>
        <dbReference type="ARBA" id="ARBA00022553"/>
    </source>
</evidence>
<feature type="modified residue" description="4-aspartylphosphate" evidence="5">
    <location>
        <position position="52"/>
    </location>
</feature>
<evidence type="ECO:0000256" key="3">
    <source>
        <dbReference type="ARBA" id="ARBA00023125"/>
    </source>
</evidence>